<keyword evidence="2" id="KW-1185">Reference proteome</keyword>
<reference evidence="2" key="1">
    <citation type="submission" date="2017-01" db="EMBL/GenBank/DDBJ databases">
        <title>Comparative genomics of anhydrobiosis in the tardigrade Hypsibius dujardini.</title>
        <authorList>
            <person name="Yoshida Y."/>
            <person name="Koutsovoulos G."/>
            <person name="Laetsch D."/>
            <person name="Stevens L."/>
            <person name="Kumar S."/>
            <person name="Horikawa D."/>
            <person name="Ishino K."/>
            <person name="Komine S."/>
            <person name="Tomita M."/>
            <person name="Blaxter M."/>
            <person name="Arakawa K."/>
        </authorList>
    </citation>
    <scope>NUCLEOTIDE SEQUENCE [LARGE SCALE GENOMIC DNA]</scope>
    <source>
        <strain evidence="2">Z151</strain>
    </source>
</reference>
<organism evidence="1 2">
    <name type="scientific">Hypsibius exemplaris</name>
    <name type="common">Freshwater tardigrade</name>
    <dbReference type="NCBI Taxonomy" id="2072580"/>
    <lineage>
        <taxon>Eukaryota</taxon>
        <taxon>Metazoa</taxon>
        <taxon>Ecdysozoa</taxon>
        <taxon>Tardigrada</taxon>
        <taxon>Eutardigrada</taxon>
        <taxon>Parachela</taxon>
        <taxon>Hypsibioidea</taxon>
        <taxon>Hypsibiidae</taxon>
        <taxon>Hypsibius</taxon>
    </lineage>
</organism>
<proteinExistence type="predicted"/>
<dbReference type="OrthoDB" id="7485566at2759"/>
<evidence type="ECO:0008006" key="3">
    <source>
        <dbReference type="Google" id="ProtNLM"/>
    </source>
</evidence>
<evidence type="ECO:0000313" key="1">
    <source>
        <dbReference type="EMBL" id="OQV24071.1"/>
    </source>
</evidence>
<protein>
    <recommendedName>
        <fullName evidence="3">Reverse transcriptase domain-containing protein</fullName>
    </recommendedName>
</protein>
<dbReference type="Proteomes" id="UP000192578">
    <property type="component" value="Unassembled WGS sequence"/>
</dbReference>
<gene>
    <name evidence="1" type="ORF">BV898_02025</name>
</gene>
<sequence length="141" mass="15724">MLRREVPVSVCPLLYGATSTALRKKDCGIWPIAVATVFRRTLGNILSRRAMSEMGALMRPCQLGCGTRGGVKAAVHATRAFMSDVEETRALLKLNFANAFNTIRREEVLRAVHLHMPHFYPTVGMPITLINRFNRGLNRTA</sequence>
<dbReference type="EMBL" id="MTYJ01000008">
    <property type="protein sequence ID" value="OQV24071.1"/>
    <property type="molecule type" value="Genomic_DNA"/>
</dbReference>
<name>A0A1W0X9X8_HYPEX</name>
<dbReference type="AlphaFoldDB" id="A0A1W0X9X8"/>
<evidence type="ECO:0000313" key="2">
    <source>
        <dbReference type="Proteomes" id="UP000192578"/>
    </source>
</evidence>
<comment type="caution">
    <text evidence="1">The sequence shown here is derived from an EMBL/GenBank/DDBJ whole genome shotgun (WGS) entry which is preliminary data.</text>
</comment>
<accession>A0A1W0X9X8</accession>